<dbReference type="AlphaFoldDB" id="A0A6A0B9P1"/>
<dbReference type="InterPro" id="IPR029039">
    <property type="entry name" value="Flavoprotein-like_sf"/>
</dbReference>
<dbReference type="PANTHER" id="PTHR10204">
    <property type="entry name" value="NAD P H OXIDOREDUCTASE-RELATED"/>
    <property type="match status" value="1"/>
</dbReference>
<gene>
    <name evidence="4" type="ORF">Hs30E_07210</name>
</gene>
<reference evidence="4 5" key="1">
    <citation type="submission" date="2020-02" db="EMBL/GenBank/DDBJ databases">
        <title>Draft genome sequence of Lactococcus sp. Hs30E4-3.</title>
        <authorList>
            <person name="Noda S."/>
            <person name="Yuki M."/>
            <person name="Ohkuma M."/>
        </authorList>
    </citation>
    <scope>NUCLEOTIDE SEQUENCE [LARGE SCALE GENOMIC DNA]</scope>
    <source>
        <strain evidence="4 5">Hs30E4-3</strain>
    </source>
</reference>
<dbReference type="GO" id="GO:0003955">
    <property type="term" value="F:NAD(P)H dehydrogenase (quinone) activity"/>
    <property type="evidence" value="ECO:0007669"/>
    <property type="project" value="TreeGrafter"/>
</dbReference>
<evidence type="ECO:0000256" key="2">
    <source>
        <dbReference type="ARBA" id="ARBA00023002"/>
    </source>
</evidence>
<comment type="caution">
    <text evidence="4">The sequence shown here is derived from an EMBL/GenBank/DDBJ whole genome shotgun (WGS) entry which is preliminary data.</text>
</comment>
<dbReference type="InterPro" id="IPR003680">
    <property type="entry name" value="Flavodoxin_fold"/>
</dbReference>
<organism evidence="4 5">
    <name type="scientific">Pseudolactococcus hodotermopsidis</name>
    <dbReference type="NCBI Taxonomy" id="2709157"/>
    <lineage>
        <taxon>Bacteria</taxon>
        <taxon>Bacillati</taxon>
        <taxon>Bacillota</taxon>
        <taxon>Bacilli</taxon>
        <taxon>Lactobacillales</taxon>
        <taxon>Streptococcaceae</taxon>
        <taxon>Pseudolactococcus</taxon>
    </lineage>
</organism>
<proteinExistence type="inferred from homology"/>
<dbReference type="GO" id="GO:0005829">
    <property type="term" value="C:cytosol"/>
    <property type="evidence" value="ECO:0007669"/>
    <property type="project" value="TreeGrafter"/>
</dbReference>
<keyword evidence="2" id="KW-0560">Oxidoreductase</keyword>
<dbReference type="Proteomes" id="UP000480303">
    <property type="component" value="Unassembled WGS sequence"/>
</dbReference>
<dbReference type="InterPro" id="IPR051545">
    <property type="entry name" value="NAD(P)H_dehydrogenase_qn"/>
</dbReference>
<accession>A0A6A0B9P1</accession>
<dbReference type="SUPFAM" id="SSF52218">
    <property type="entry name" value="Flavoproteins"/>
    <property type="match status" value="1"/>
</dbReference>
<evidence type="ECO:0000256" key="1">
    <source>
        <dbReference type="ARBA" id="ARBA00006252"/>
    </source>
</evidence>
<protein>
    <submittedName>
        <fullName evidence="4">NAD(P)H dehydrogenase (Quinone)</fullName>
    </submittedName>
</protein>
<name>A0A6A0B9P1_9LACT</name>
<evidence type="ECO:0000313" key="5">
    <source>
        <dbReference type="Proteomes" id="UP000480303"/>
    </source>
</evidence>
<dbReference type="PANTHER" id="PTHR10204:SF34">
    <property type="entry name" value="NAD(P)H DEHYDROGENASE [QUINONE] 1 ISOFORM 1"/>
    <property type="match status" value="1"/>
</dbReference>
<dbReference type="EMBL" id="BLLI01000014">
    <property type="protein sequence ID" value="GFH42170.1"/>
    <property type="molecule type" value="Genomic_DNA"/>
</dbReference>
<dbReference type="RefSeq" id="WP_172208027.1">
    <property type="nucleotide sequence ID" value="NZ_BLLI01000014.1"/>
</dbReference>
<comment type="similarity">
    <text evidence="1">Belongs to the NAD(P)H dehydrogenase (quinone) family.</text>
</comment>
<feature type="domain" description="Flavodoxin-like fold" evidence="3">
    <location>
        <begin position="1"/>
        <end position="184"/>
    </location>
</feature>
<sequence>MKILIINGHPDEKSFSSAIFDAVVKNLDTDKHEIETLELAKMTFDPVLRLGYRQHMPEDLAIEKSQALIQWAEHFIFIYPIWWSSMPSLMTGWIERVFTPRLAYSANQKGHFLLNFMLGRQFKKLLTGKTADIIATSMAPSFWYRLFSGVISVPDSYGIASLKNAVLTHCGVKTKKIMILGNMGREVNTLQKRQNFLTKVSRYARKL</sequence>
<keyword evidence="5" id="KW-1185">Reference proteome</keyword>
<evidence type="ECO:0000313" key="4">
    <source>
        <dbReference type="EMBL" id="GFH42170.1"/>
    </source>
</evidence>
<dbReference type="Pfam" id="PF02525">
    <property type="entry name" value="Flavodoxin_2"/>
    <property type="match status" value="1"/>
</dbReference>
<evidence type="ECO:0000259" key="3">
    <source>
        <dbReference type="Pfam" id="PF02525"/>
    </source>
</evidence>
<dbReference type="Gene3D" id="3.40.50.360">
    <property type="match status" value="1"/>
</dbReference>